<reference evidence="5" key="1">
    <citation type="journal article" date="2015" name="MBio">
        <title>Genome-Resolved Metagenomic Analysis Reveals Roles for Candidate Phyla and Other Microbial Community Members in Biogeochemical Transformations in Oil Reservoirs.</title>
        <authorList>
            <person name="Hu P."/>
            <person name="Tom L."/>
            <person name="Singh A."/>
            <person name="Thomas B.C."/>
            <person name="Baker B.J."/>
            <person name="Piceno Y.M."/>
            <person name="Andersen G.L."/>
            <person name="Banfield J.F."/>
        </authorList>
    </citation>
    <scope>NUCLEOTIDE SEQUENCE [LARGE SCALE GENOMIC DNA]</scope>
</reference>
<feature type="transmembrane region" description="Helical" evidence="2">
    <location>
        <begin position="20"/>
        <end position="45"/>
    </location>
</feature>
<feature type="transmembrane region" description="Helical" evidence="2">
    <location>
        <begin position="446"/>
        <end position="464"/>
    </location>
</feature>
<dbReference type="Gene3D" id="3.40.33.10">
    <property type="entry name" value="CAP"/>
    <property type="match status" value="1"/>
</dbReference>
<dbReference type="AlphaFoldDB" id="A0A101GZH0"/>
<feature type="compositionally biased region" description="Low complexity" evidence="1">
    <location>
        <begin position="198"/>
        <end position="207"/>
    </location>
</feature>
<feature type="domain" description="SCP" evidence="3">
    <location>
        <begin position="60"/>
        <end position="177"/>
    </location>
</feature>
<dbReference type="PANTHER" id="PTHR31157:SF1">
    <property type="entry name" value="SCP DOMAIN-CONTAINING PROTEIN"/>
    <property type="match status" value="1"/>
</dbReference>
<evidence type="ECO:0000313" key="5">
    <source>
        <dbReference type="Proteomes" id="UP000053469"/>
    </source>
</evidence>
<dbReference type="Gene3D" id="2.60.40.10">
    <property type="entry name" value="Immunoglobulins"/>
    <property type="match status" value="1"/>
</dbReference>
<organism evidence="4 5">
    <name type="scientific">candidate division WS6 bacterium 36_33</name>
    <dbReference type="NCBI Taxonomy" id="1641388"/>
    <lineage>
        <taxon>Bacteria</taxon>
        <taxon>Candidatus Dojkabacteria</taxon>
    </lineage>
</organism>
<evidence type="ECO:0000256" key="1">
    <source>
        <dbReference type="SAM" id="MobiDB-lite"/>
    </source>
</evidence>
<dbReference type="Pfam" id="PF00188">
    <property type="entry name" value="CAP"/>
    <property type="match status" value="1"/>
</dbReference>
<sequence length="469" mass="51783">MIKLKSFFVPTKENHQKPYLLSKVAIIFYTFVLVFVNSFGGLIGLSEVEASSITPENIIALTNQERLGYGLNTLNTNAQLSVAALAKANDMFEKQYWDHFGPNGESPWQFIRAAGYNYVYAGENLAKGFRTAEGVHEAWMASPTHKANIVSGNYKDIGVAVVEGELLGKQTTLVVQMFGNLTSEVYSATQTPEETETPSEPSVPSSTEKVVVNDEAGEIKSIRITSPQAGTVITDPTTNVKGETENAGDNYVVEVYDQEDLVGDTTATTPKWEFEKASDWSEGEHEIVAQIRGEDAKSEKVAFIVDSRAPILDPKTLLVKKEEGFYTVSFTIEGEWEDLQLVIGSEVVDIEYEKNGDQVTFSVPEVSVKGAITVVLSDKEGNTSELEISEYFVEDEEEGKFLFPSISLSTRDGISLGIVSFVLILIIIEIFVYWRKGRMKDAVGELFTIGVWWIILTMAIFNGFSGTIN</sequence>
<evidence type="ECO:0000256" key="2">
    <source>
        <dbReference type="SAM" id="Phobius"/>
    </source>
</evidence>
<proteinExistence type="predicted"/>
<dbReference type="EMBL" id="LGGI01000006">
    <property type="protein sequence ID" value="KUK67508.1"/>
    <property type="molecule type" value="Genomic_DNA"/>
</dbReference>
<feature type="transmembrane region" description="Helical" evidence="2">
    <location>
        <begin position="414"/>
        <end position="434"/>
    </location>
</feature>
<dbReference type="CDD" id="cd05379">
    <property type="entry name" value="CAP_bacterial"/>
    <property type="match status" value="1"/>
</dbReference>
<dbReference type="PATRIC" id="fig|1641388.3.peg.36"/>
<keyword evidence="2" id="KW-0812">Transmembrane</keyword>
<dbReference type="PANTHER" id="PTHR31157">
    <property type="entry name" value="SCP DOMAIN-CONTAINING PROTEIN"/>
    <property type="match status" value="1"/>
</dbReference>
<protein>
    <recommendedName>
        <fullName evidence="3">SCP domain-containing protein</fullName>
    </recommendedName>
</protein>
<evidence type="ECO:0000313" key="4">
    <source>
        <dbReference type="EMBL" id="KUK67508.1"/>
    </source>
</evidence>
<gene>
    <name evidence="4" type="ORF">XD87_0088</name>
</gene>
<comment type="caution">
    <text evidence="4">The sequence shown here is derived from an EMBL/GenBank/DDBJ whole genome shotgun (WGS) entry which is preliminary data.</text>
</comment>
<keyword evidence="2" id="KW-0472">Membrane</keyword>
<dbReference type="InterPro" id="IPR013783">
    <property type="entry name" value="Ig-like_fold"/>
</dbReference>
<accession>A0A101GZH0</accession>
<dbReference type="SUPFAM" id="SSF55797">
    <property type="entry name" value="PR-1-like"/>
    <property type="match status" value="1"/>
</dbReference>
<dbReference type="InterPro" id="IPR035940">
    <property type="entry name" value="CAP_sf"/>
</dbReference>
<evidence type="ECO:0000259" key="3">
    <source>
        <dbReference type="Pfam" id="PF00188"/>
    </source>
</evidence>
<dbReference type="InterPro" id="IPR014044">
    <property type="entry name" value="CAP_dom"/>
</dbReference>
<name>A0A101GZH0_9BACT</name>
<keyword evidence="2" id="KW-1133">Transmembrane helix</keyword>
<feature type="region of interest" description="Disordered" evidence="1">
    <location>
        <begin position="188"/>
        <end position="207"/>
    </location>
</feature>
<dbReference type="Proteomes" id="UP000053469">
    <property type="component" value="Unassembled WGS sequence"/>
</dbReference>